<reference evidence="3" key="1">
    <citation type="submission" date="2019-06" db="EMBL/GenBank/DDBJ databases">
        <title>Genomics analysis of Aphanomyces spp. identifies a new class of oomycete effector associated with host adaptation.</title>
        <authorList>
            <person name="Gaulin E."/>
        </authorList>
    </citation>
    <scope>NUCLEOTIDE SEQUENCE</scope>
    <source>
        <strain evidence="3">CBS 578.67</strain>
    </source>
</reference>
<feature type="non-terminal residue" evidence="3">
    <location>
        <position position="82"/>
    </location>
</feature>
<accession>A0A6A4ZL86</accession>
<evidence type="ECO:0000313" key="3">
    <source>
        <dbReference type="EMBL" id="KAF0713253.1"/>
    </source>
</evidence>
<keyword evidence="1" id="KW-0378">Hydrolase</keyword>
<gene>
    <name evidence="3" type="ORF">As57867_004427</name>
</gene>
<dbReference type="AlphaFoldDB" id="A0A6A4ZL86"/>
<evidence type="ECO:0000256" key="2">
    <source>
        <dbReference type="SAM" id="SignalP"/>
    </source>
</evidence>
<feature type="chain" id="PRO_5025561976" evidence="2">
    <location>
        <begin position="17"/>
        <end position="82"/>
    </location>
</feature>
<protein>
    <submittedName>
        <fullName evidence="3">Uncharacterized protein</fullName>
    </submittedName>
</protein>
<feature type="signal peptide" evidence="2">
    <location>
        <begin position="1"/>
        <end position="16"/>
    </location>
</feature>
<dbReference type="InterPro" id="IPR029018">
    <property type="entry name" value="Hex-like_dom2"/>
</dbReference>
<organism evidence="3">
    <name type="scientific">Aphanomyces stellatus</name>
    <dbReference type="NCBI Taxonomy" id="120398"/>
    <lineage>
        <taxon>Eukaryota</taxon>
        <taxon>Sar</taxon>
        <taxon>Stramenopiles</taxon>
        <taxon>Oomycota</taxon>
        <taxon>Saprolegniomycetes</taxon>
        <taxon>Saprolegniales</taxon>
        <taxon>Verrucalvaceae</taxon>
        <taxon>Aphanomyces</taxon>
    </lineage>
</organism>
<evidence type="ECO:0000256" key="1">
    <source>
        <dbReference type="ARBA" id="ARBA00022801"/>
    </source>
</evidence>
<dbReference type="Gene3D" id="3.30.379.10">
    <property type="entry name" value="Chitobiase/beta-hexosaminidase domain 2-like"/>
    <property type="match status" value="1"/>
</dbReference>
<keyword evidence="2" id="KW-0732">Signal</keyword>
<proteinExistence type="predicted"/>
<sequence>MKTAFLLASLAATAAAADIPQIPTHKYLCIKDACVQQPISFDEEIAVERGSAPTLTSLVDCEATCGVGNLWPLPASVDYGTK</sequence>
<comment type="caution">
    <text evidence="3">The sequence shown here is derived from an EMBL/GenBank/DDBJ whole genome shotgun (WGS) entry which is preliminary data.</text>
</comment>
<name>A0A6A4ZL86_9STRA</name>
<dbReference type="EMBL" id="VJMH01001089">
    <property type="protein sequence ID" value="KAF0713253.1"/>
    <property type="molecule type" value="Genomic_DNA"/>
</dbReference>
<dbReference type="GO" id="GO:0016787">
    <property type="term" value="F:hydrolase activity"/>
    <property type="evidence" value="ECO:0007669"/>
    <property type="project" value="UniProtKB-KW"/>
</dbReference>